<dbReference type="InterPro" id="IPR001789">
    <property type="entry name" value="Sig_transdc_resp-reg_receiver"/>
</dbReference>
<dbReference type="AlphaFoldDB" id="A0ABD4L0H6"/>
<keyword evidence="5" id="KW-0805">Transcription regulation</keyword>
<gene>
    <name evidence="12" type="ORF">I7V36_08245</name>
</gene>
<keyword evidence="3 8" id="KW-0597">Phosphoprotein</keyword>
<dbReference type="GO" id="GO:0003677">
    <property type="term" value="F:DNA binding"/>
    <property type="evidence" value="ECO:0007669"/>
    <property type="project" value="UniProtKB-UniRule"/>
</dbReference>
<dbReference type="RefSeq" id="WP_198057520.1">
    <property type="nucleotide sequence ID" value="NZ_JAEDAF010000006.1"/>
</dbReference>
<dbReference type="PANTHER" id="PTHR48111">
    <property type="entry name" value="REGULATOR OF RPOS"/>
    <property type="match status" value="1"/>
</dbReference>
<accession>A0ABD4L0H6</accession>
<feature type="DNA-binding region" description="OmpR/PhoB-type" evidence="9">
    <location>
        <begin position="134"/>
        <end position="234"/>
    </location>
</feature>
<dbReference type="PROSITE" id="PS51755">
    <property type="entry name" value="OMPR_PHOB"/>
    <property type="match status" value="1"/>
</dbReference>
<comment type="caution">
    <text evidence="12">The sequence shown here is derived from an EMBL/GenBank/DDBJ whole genome shotgun (WGS) entry which is preliminary data.</text>
</comment>
<keyword evidence="7" id="KW-0804">Transcription</keyword>
<name>A0ABD4L0H6_9GAMM</name>
<feature type="domain" description="OmpR/PhoB-type" evidence="11">
    <location>
        <begin position="134"/>
        <end position="234"/>
    </location>
</feature>
<dbReference type="SMART" id="SM00862">
    <property type="entry name" value="Trans_reg_C"/>
    <property type="match status" value="1"/>
</dbReference>
<evidence type="ECO:0000256" key="1">
    <source>
        <dbReference type="ARBA" id="ARBA00004496"/>
    </source>
</evidence>
<keyword evidence="2" id="KW-0963">Cytoplasm</keyword>
<dbReference type="Proteomes" id="UP000651738">
    <property type="component" value="Unassembled WGS sequence"/>
</dbReference>
<keyword evidence="6 9" id="KW-0238">DNA-binding</keyword>
<reference evidence="12 13" key="1">
    <citation type="submission" date="2020-12" db="EMBL/GenBank/DDBJ databases">
        <title>Draft genome sequence of Halomonas pacifica strain CARE-V15.</title>
        <authorList>
            <person name="Vignesh N."/>
            <person name="Thabitha A."/>
            <person name="Saravanan R."/>
            <person name="Manigandan V."/>
        </authorList>
    </citation>
    <scope>NUCLEOTIDE SEQUENCE [LARGE SCALE GENOMIC DNA]</scope>
    <source>
        <strain evidence="12 13">CARE-V15</strain>
    </source>
</reference>
<dbReference type="InterPro" id="IPR001867">
    <property type="entry name" value="OmpR/PhoB-type_DNA-bd"/>
</dbReference>
<dbReference type="Gene3D" id="6.10.250.690">
    <property type="match status" value="1"/>
</dbReference>
<evidence type="ECO:0000256" key="6">
    <source>
        <dbReference type="ARBA" id="ARBA00023125"/>
    </source>
</evidence>
<sequence length="240" mass="26867">MTTTPATLIVVDDDPEIRELLADYLGRHGYRALTAEDGEALRALLARETPDLLIVDLMLPGDDGFTLCRELRRDSEVPIIMLTASADETDRILGLELGADDYLGKPFNPRELLARIKAVLRRTRALVPPRPAQARLVAFGDWRLDRVTRELIDADEARLPLSGADLQLLQVFLDHPEEVLSREALFELTRGRPAPPLDRSIDVHVCRLRQRLGEDAQHSQLIRTVRGAGYVLTTRVEALA</sequence>
<feature type="domain" description="Response regulatory" evidence="10">
    <location>
        <begin position="7"/>
        <end position="120"/>
    </location>
</feature>
<keyword evidence="4" id="KW-0902">Two-component regulatory system</keyword>
<evidence type="ECO:0000256" key="8">
    <source>
        <dbReference type="PROSITE-ProRule" id="PRU00169"/>
    </source>
</evidence>
<comment type="subcellular location">
    <subcellularLocation>
        <location evidence="1">Cytoplasm</location>
    </subcellularLocation>
</comment>
<dbReference type="SUPFAM" id="SSF52172">
    <property type="entry name" value="CheY-like"/>
    <property type="match status" value="1"/>
</dbReference>
<proteinExistence type="predicted"/>
<feature type="modified residue" description="4-aspartylphosphate" evidence="8">
    <location>
        <position position="56"/>
    </location>
</feature>
<evidence type="ECO:0000256" key="7">
    <source>
        <dbReference type="ARBA" id="ARBA00023163"/>
    </source>
</evidence>
<dbReference type="Pfam" id="PF00486">
    <property type="entry name" value="Trans_reg_C"/>
    <property type="match status" value="1"/>
</dbReference>
<dbReference type="GO" id="GO:0005737">
    <property type="term" value="C:cytoplasm"/>
    <property type="evidence" value="ECO:0007669"/>
    <property type="project" value="UniProtKB-SubCell"/>
</dbReference>
<dbReference type="SUPFAM" id="SSF46894">
    <property type="entry name" value="C-terminal effector domain of the bipartite response regulators"/>
    <property type="match status" value="1"/>
</dbReference>
<dbReference type="GO" id="GO:0000160">
    <property type="term" value="P:phosphorelay signal transduction system"/>
    <property type="evidence" value="ECO:0007669"/>
    <property type="project" value="UniProtKB-KW"/>
</dbReference>
<evidence type="ECO:0000259" key="11">
    <source>
        <dbReference type="PROSITE" id="PS51755"/>
    </source>
</evidence>
<evidence type="ECO:0000313" key="13">
    <source>
        <dbReference type="Proteomes" id="UP000651738"/>
    </source>
</evidence>
<evidence type="ECO:0000256" key="2">
    <source>
        <dbReference type="ARBA" id="ARBA00022490"/>
    </source>
</evidence>
<organism evidence="12 13">
    <name type="scientific">Bisbaumannia pacifica</name>
    <dbReference type="NCBI Taxonomy" id="77098"/>
    <lineage>
        <taxon>Bacteria</taxon>
        <taxon>Pseudomonadati</taxon>
        <taxon>Pseudomonadota</taxon>
        <taxon>Gammaproteobacteria</taxon>
        <taxon>Oceanospirillales</taxon>
        <taxon>Halomonadaceae</taxon>
        <taxon>Bisbaumannia</taxon>
    </lineage>
</organism>
<protein>
    <submittedName>
        <fullName evidence="12">Response regulator</fullName>
    </submittedName>
</protein>
<dbReference type="InterPro" id="IPR016032">
    <property type="entry name" value="Sig_transdc_resp-reg_C-effctor"/>
</dbReference>
<dbReference type="Pfam" id="PF00072">
    <property type="entry name" value="Response_reg"/>
    <property type="match status" value="1"/>
</dbReference>
<dbReference type="InterPro" id="IPR039420">
    <property type="entry name" value="WalR-like"/>
</dbReference>
<evidence type="ECO:0000256" key="9">
    <source>
        <dbReference type="PROSITE-ProRule" id="PRU01091"/>
    </source>
</evidence>
<dbReference type="Gene3D" id="1.10.10.10">
    <property type="entry name" value="Winged helix-like DNA-binding domain superfamily/Winged helix DNA-binding domain"/>
    <property type="match status" value="1"/>
</dbReference>
<dbReference type="InterPro" id="IPR011006">
    <property type="entry name" value="CheY-like_superfamily"/>
</dbReference>
<dbReference type="FunFam" id="3.40.50.2300:FF:000001">
    <property type="entry name" value="DNA-binding response regulator PhoB"/>
    <property type="match status" value="1"/>
</dbReference>
<evidence type="ECO:0000259" key="10">
    <source>
        <dbReference type="PROSITE" id="PS50110"/>
    </source>
</evidence>
<evidence type="ECO:0000313" key="12">
    <source>
        <dbReference type="EMBL" id="MBH8580084.1"/>
    </source>
</evidence>
<dbReference type="Gene3D" id="3.40.50.2300">
    <property type="match status" value="1"/>
</dbReference>
<dbReference type="EMBL" id="JAEDAF010000006">
    <property type="protein sequence ID" value="MBH8580084.1"/>
    <property type="molecule type" value="Genomic_DNA"/>
</dbReference>
<dbReference type="FunFam" id="1.10.10.10:FF:000099">
    <property type="entry name" value="Two-component system response regulator TorR"/>
    <property type="match status" value="1"/>
</dbReference>
<evidence type="ECO:0000256" key="4">
    <source>
        <dbReference type="ARBA" id="ARBA00023012"/>
    </source>
</evidence>
<evidence type="ECO:0000256" key="3">
    <source>
        <dbReference type="ARBA" id="ARBA00022553"/>
    </source>
</evidence>
<dbReference type="CDD" id="cd00383">
    <property type="entry name" value="trans_reg_C"/>
    <property type="match status" value="1"/>
</dbReference>
<dbReference type="PROSITE" id="PS50110">
    <property type="entry name" value="RESPONSE_REGULATORY"/>
    <property type="match status" value="1"/>
</dbReference>
<dbReference type="SMART" id="SM00448">
    <property type="entry name" value="REC"/>
    <property type="match status" value="1"/>
</dbReference>
<dbReference type="PANTHER" id="PTHR48111:SF4">
    <property type="entry name" value="DNA-BINDING DUAL TRANSCRIPTIONAL REGULATOR OMPR"/>
    <property type="match status" value="1"/>
</dbReference>
<evidence type="ECO:0000256" key="5">
    <source>
        <dbReference type="ARBA" id="ARBA00023015"/>
    </source>
</evidence>
<dbReference type="InterPro" id="IPR036388">
    <property type="entry name" value="WH-like_DNA-bd_sf"/>
</dbReference>